<keyword evidence="6 8" id="KW-0378">Hydrolase</keyword>
<comment type="caution">
    <text evidence="9">The sequence shown here is derived from an EMBL/GenBank/DDBJ whole genome shotgun (WGS) entry which is preliminary data.</text>
</comment>
<dbReference type="InterPro" id="IPR023091">
    <property type="entry name" value="MetalPrtase_cat_dom_sf_prd"/>
</dbReference>
<evidence type="ECO:0000256" key="7">
    <source>
        <dbReference type="ARBA" id="ARBA00022833"/>
    </source>
</evidence>
<dbReference type="PROSITE" id="PS01306">
    <property type="entry name" value="UPF0054"/>
    <property type="match status" value="1"/>
</dbReference>
<dbReference type="GO" id="GO:0008270">
    <property type="term" value="F:zinc ion binding"/>
    <property type="evidence" value="ECO:0007669"/>
    <property type="project" value="UniProtKB-UniRule"/>
</dbReference>
<dbReference type="InterPro" id="IPR002036">
    <property type="entry name" value="YbeY"/>
</dbReference>
<dbReference type="Pfam" id="PF02130">
    <property type="entry name" value="YbeY"/>
    <property type="match status" value="1"/>
</dbReference>
<accession>A0A368BQL6</accession>
<dbReference type="PANTHER" id="PTHR46986:SF1">
    <property type="entry name" value="ENDORIBONUCLEASE YBEY, CHLOROPLASTIC"/>
    <property type="match status" value="1"/>
</dbReference>
<feature type="binding site" evidence="8">
    <location>
        <position position="121"/>
    </location>
    <ligand>
        <name>Zn(2+)</name>
        <dbReference type="ChEBI" id="CHEBI:29105"/>
        <note>catalytic</note>
    </ligand>
</feature>
<dbReference type="Proteomes" id="UP000252147">
    <property type="component" value="Unassembled WGS sequence"/>
</dbReference>
<proteinExistence type="inferred from homology"/>
<evidence type="ECO:0000256" key="1">
    <source>
        <dbReference type="ARBA" id="ARBA00010875"/>
    </source>
</evidence>
<keyword evidence="4 8" id="KW-0479">Metal-binding</keyword>
<evidence type="ECO:0000313" key="9">
    <source>
        <dbReference type="EMBL" id="RCL39204.1"/>
    </source>
</evidence>
<dbReference type="GO" id="GO:0005737">
    <property type="term" value="C:cytoplasm"/>
    <property type="evidence" value="ECO:0007669"/>
    <property type="project" value="UniProtKB-SubCell"/>
</dbReference>
<keyword evidence="8" id="KW-0698">rRNA processing</keyword>
<feature type="binding site" evidence="8">
    <location>
        <position position="117"/>
    </location>
    <ligand>
        <name>Zn(2+)</name>
        <dbReference type="ChEBI" id="CHEBI:29105"/>
        <note>catalytic</note>
    </ligand>
</feature>
<evidence type="ECO:0000256" key="2">
    <source>
        <dbReference type="ARBA" id="ARBA00022517"/>
    </source>
</evidence>
<evidence type="ECO:0000256" key="4">
    <source>
        <dbReference type="ARBA" id="ARBA00022723"/>
    </source>
</evidence>
<reference evidence="9 10" key="1">
    <citation type="journal article" date="2018" name="Microbiome">
        <title>Fine metagenomic profile of the Mediterranean stratified and mixed water columns revealed by assembly and recruitment.</title>
        <authorList>
            <person name="Haro-Moreno J.M."/>
            <person name="Lopez-Perez M."/>
            <person name="De La Torre J.R."/>
            <person name="Picazo A."/>
            <person name="Camacho A."/>
            <person name="Rodriguez-Valera F."/>
        </authorList>
    </citation>
    <scope>NUCLEOTIDE SEQUENCE [LARGE SCALE GENOMIC DNA]</scope>
    <source>
        <strain evidence="9">MED-G83</strain>
    </source>
</reference>
<evidence type="ECO:0000256" key="5">
    <source>
        <dbReference type="ARBA" id="ARBA00022759"/>
    </source>
</evidence>
<keyword evidence="3 8" id="KW-0540">Nuclease</keyword>
<dbReference type="NCBIfam" id="TIGR00043">
    <property type="entry name" value="rRNA maturation RNase YbeY"/>
    <property type="match status" value="1"/>
</dbReference>
<keyword evidence="7 8" id="KW-0862">Zinc</keyword>
<comment type="cofactor">
    <cofactor evidence="8">
        <name>Zn(2+)</name>
        <dbReference type="ChEBI" id="CHEBI:29105"/>
    </cofactor>
    <text evidence="8">Binds 1 zinc ion.</text>
</comment>
<dbReference type="HAMAP" id="MF_00009">
    <property type="entry name" value="Endoribonucl_YbeY"/>
    <property type="match status" value="1"/>
</dbReference>
<comment type="function">
    <text evidence="8">Single strand-specific metallo-endoribonuclease involved in late-stage 70S ribosome quality control and in maturation of the 3' terminus of the 16S rRNA.</text>
</comment>
<dbReference type="EMBL" id="QOPD01000001">
    <property type="protein sequence ID" value="RCL39204.1"/>
    <property type="molecule type" value="Genomic_DNA"/>
</dbReference>
<evidence type="ECO:0000256" key="8">
    <source>
        <dbReference type="HAMAP-Rule" id="MF_00009"/>
    </source>
</evidence>
<comment type="similarity">
    <text evidence="1 8">Belongs to the endoribonuclease YbeY family.</text>
</comment>
<feature type="binding site" evidence="8">
    <location>
        <position position="127"/>
    </location>
    <ligand>
        <name>Zn(2+)</name>
        <dbReference type="ChEBI" id="CHEBI:29105"/>
        <note>catalytic</note>
    </ligand>
</feature>
<evidence type="ECO:0000313" key="10">
    <source>
        <dbReference type="Proteomes" id="UP000252147"/>
    </source>
</evidence>
<keyword evidence="8" id="KW-0963">Cytoplasm</keyword>
<dbReference type="GO" id="GO:0004521">
    <property type="term" value="F:RNA endonuclease activity"/>
    <property type="evidence" value="ECO:0007669"/>
    <property type="project" value="UniProtKB-UniRule"/>
</dbReference>
<name>A0A368BQL6_9GAMM</name>
<dbReference type="EC" id="3.1.-.-" evidence="8"/>
<keyword evidence="5 8" id="KW-0255">Endonuclease</keyword>
<organism evidence="9 10">
    <name type="scientific">SAR86 cluster bacterium</name>
    <dbReference type="NCBI Taxonomy" id="2030880"/>
    <lineage>
        <taxon>Bacteria</taxon>
        <taxon>Pseudomonadati</taxon>
        <taxon>Pseudomonadota</taxon>
        <taxon>Gammaproteobacteria</taxon>
        <taxon>SAR86 cluster</taxon>
    </lineage>
</organism>
<dbReference type="Gene3D" id="3.40.390.30">
    <property type="entry name" value="Metalloproteases ('zincins'), catalytic domain"/>
    <property type="match status" value="1"/>
</dbReference>
<gene>
    <name evidence="8 9" type="primary">ybeY</name>
    <name evidence="9" type="ORF">DBW97_00315</name>
</gene>
<comment type="subcellular location">
    <subcellularLocation>
        <location evidence="8">Cytoplasm</location>
    </subcellularLocation>
</comment>
<sequence>MIISNKYVTIEFHNTPKSISKFMKQLESKLEKFRTYFDLKEIFAEVSFLSPLEIKDVNKQFRDKDYPTNVLAFPSEQPKKVINKCHGEVLICAEILIQESLEQGKKLEHHFSHLLFHALLHLVGYMHDKEEDAIFMENKETNFLKSIGIDNPYK</sequence>
<dbReference type="PANTHER" id="PTHR46986">
    <property type="entry name" value="ENDORIBONUCLEASE YBEY, CHLOROPLASTIC"/>
    <property type="match status" value="1"/>
</dbReference>
<dbReference type="InterPro" id="IPR020549">
    <property type="entry name" value="YbeY_CS"/>
</dbReference>
<dbReference type="GO" id="GO:0006364">
    <property type="term" value="P:rRNA processing"/>
    <property type="evidence" value="ECO:0007669"/>
    <property type="project" value="UniProtKB-UniRule"/>
</dbReference>
<dbReference type="SUPFAM" id="SSF55486">
    <property type="entry name" value="Metalloproteases ('zincins'), catalytic domain"/>
    <property type="match status" value="1"/>
</dbReference>
<keyword evidence="2 8" id="KW-0690">Ribosome biogenesis</keyword>
<protein>
    <recommendedName>
        <fullName evidence="8">Endoribonuclease YbeY</fullName>
        <ecNumber evidence="8">3.1.-.-</ecNumber>
    </recommendedName>
</protein>
<dbReference type="AlphaFoldDB" id="A0A368BQL6"/>
<evidence type="ECO:0000256" key="3">
    <source>
        <dbReference type="ARBA" id="ARBA00022722"/>
    </source>
</evidence>
<evidence type="ECO:0000256" key="6">
    <source>
        <dbReference type="ARBA" id="ARBA00022801"/>
    </source>
</evidence>
<dbReference type="GO" id="GO:0004222">
    <property type="term" value="F:metalloendopeptidase activity"/>
    <property type="evidence" value="ECO:0007669"/>
    <property type="project" value="InterPro"/>
</dbReference>